<sequence>MLACSTSGRMIMAAMILPHPWTSRTSSSYPTDHPLP</sequence>
<dbReference type="EMBL" id="JACEFO010002232">
    <property type="protein sequence ID" value="KAF8671892.1"/>
    <property type="molecule type" value="Genomic_DNA"/>
</dbReference>
<proteinExistence type="predicted"/>
<gene>
    <name evidence="2" type="ORF">HU200_049835</name>
    <name evidence="1" type="ORF">HU200_066183</name>
</gene>
<evidence type="ECO:0000313" key="1">
    <source>
        <dbReference type="EMBL" id="KAF8645441.1"/>
    </source>
</evidence>
<accession>A0A835EBQ2</accession>
<dbReference type="EMBL" id="JACEFO010002994">
    <property type="protein sequence ID" value="KAF8645441.1"/>
    <property type="molecule type" value="Genomic_DNA"/>
</dbReference>
<keyword evidence="3" id="KW-1185">Reference proteome</keyword>
<dbReference type="Proteomes" id="UP000636709">
    <property type="component" value="Unassembled WGS sequence"/>
</dbReference>
<protein>
    <submittedName>
        <fullName evidence="2">Uncharacterized protein</fullName>
    </submittedName>
</protein>
<organism evidence="2 3">
    <name type="scientific">Digitaria exilis</name>
    <dbReference type="NCBI Taxonomy" id="1010633"/>
    <lineage>
        <taxon>Eukaryota</taxon>
        <taxon>Viridiplantae</taxon>
        <taxon>Streptophyta</taxon>
        <taxon>Embryophyta</taxon>
        <taxon>Tracheophyta</taxon>
        <taxon>Spermatophyta</taxon>
        <taxon>Magnoliopsida</taxon>
        <taxon>Liliopsida</taxon>
        <taxon>Poales</taxon>
        <taxon>Poaceae</taxon>
        <taxon>PACMAD clade</taxon>
        <taxon>Panicoideae</taxon>
        <taxon>Panicodae</taxon>
        <taxon>Paniceae</taxon>
        <taxon>Anthephorinae</taxon>
        <taxon>Digitaria</taxon>
    </lineage>
</organism>
<name>A0A835EBQ2_9POAL</name>
<evidence type="ECO:0000313" key="3">
    <source>
        <dbReference type="Proteomes" id="UP000636709"/>
    </source>
</evidence>
<evidence type="ECO:0000313" key="2">
    <source>
        <dbReference type="EMBL" id="KAF8671892.1"/>
    </source>
</evidence>
<reference evidence="2" key="1">
    <citation type="submission" date="2020-07" db="EMBL/GenBank/DDBJ databases">
        <title>Genome sequence and genetic diversity analysis of an under-domesticated orphan crop, white fonio (Digitaria exilis).</title>
        <authorList>
            <person name="Bennetzen J.L."/>
            <person name="Chen S."/>
            <person name="Ma X."/>
            <person name="Wang X."/>
            <person name="Yssel A.E.J."/>
            <person name="Chaluvadi S.R."/>
            <person name="Johnson M."/>
            <person name="Gangashetty P."/>
            <person name="Hamidou F."/>
            <person name="Sanogo M.D."/>
            <person name="Zwaenepoel A."/>
            <person name="Wallace J."/>
            <person name="Van De Peer Y."/>
            <person name="Van Deynze A."/>
        </authorList>
    </citation>
    <scope>NUCLEOTIDE SEQUENCE</scope>
    <source>
        <tissue evidence="2">Leaves</tissue>
    </source>
</reference>
<dbReference type="AlphaFoldDB" id="A0A835EBQ2"/>
<comment type="caution">
    <text evidence="2">The sequence shown here is derived from an EMBL/GenBank/DDBJ whole genome shotgun (WGS) entry which is preliminary data.</text>
</comment>